<evidence type="ECO:0000313" key="2">
    <source>
        <dbReference type="Proteomes" id="UP000076584"/>
    </source>
</evidence>
<dbReference type="Proteomes" id="UP000076584">
    <property type="component" value="Unassembled WGS sequence"/>
</dbReference>
<accession>A0A167E7W4</accession>
<comment type="caution">
    <text evidence="1">The sequence shown here is derived from an EMBL/GenBank/DDBJ whole genome shotgun (WGS) entry which is preliminary data.</text>
</comment>
<gene>
    <name evidence="1" type="ORF">CI238_07999</name>
</gene>
<dbReference type="EMBL" id="LFIW01000784">
    <property type="protein sequence ID" value="KZL84804.1"/>
    <property type="molecule type" value="Genomic_DNA"/>
</dbReference>
<sequence length="203" mass="22425">SGRGIQERSTGEGDARRAERVGSAVHFNGWASFPFFARGKRAVISHPQRFCPIPATKQQQDGRCCPVSESQMGRRKVGTHGTSGCAAKTFRFLLFCAASLPQRHEIPLQRVRKPATAHVTRVVLWCCCLLLPSEAQTRVQRVRSGARTSCGLEQLQFWEGSHVKRRVRGGCEFGWAGGLGIRTSVRRPTMHTLCSPSPSRPAE</sequence>
<feature type="non-terminal residue" evidence="1">
    <location>
        <position position="1"/>
    </location>
</feature>
<keyword evidence="2" id="KW-1185">Reference proteome</keyword>
<name>A0A167E7W4_COLIC</name>
<evidence type="ECO:0000313" key="1">
    <source>
        <dbReference type="EMBL" id="KZL84804.1"/>
    </source>
</evidence>
<dbReference type="AlphaFoldDB" id="A0A167E7W4"/>
<protein>
    <submittedName>
        <fullName evidence="1">Uncharacterized protein</fullName>
    </submittedName>
</protein>
<reference evidence="1 2" key="1">
    <citation type="submission" date="2015-06" db="EMBL/GenBank/DDBJ databases">
        <title>Survival trade-offs in plant roots during colonization by closely related pathogenic and mutualistic fungi.</title>
        <authorList>
            <person name="Hacquard S."/>
            <person name="Kracher B."/>
            <person name="Hiruma K."/>
            <person name="Weinman A."/>
            <person name="Muench P."/>
            <person name="Garrido Oter R."/>
            <person name="Ver Loren van Themaat E."/>
            <person name="Dallerey J.-F."/>
            <person name="Damm U."/>
            <person name="Henrissat B."/>
            <person name="Lespinet O."/>
            <person name="Thon M."/>
            <person name="Kemen E."/>
            <person name="McHardy A.C."/>
            <person name="Schulze-Lefert P."/>
            <person name="O'Connell R.J."/>
        </authorList>
    </citation>
    <scope>NUCLEOTIDE SEQUENCE [LARGE SCALE GENOMIC DNA]</scope>
    <source>
        <strain evidence="1 2">MAFF 238704</strain>
    </source>
</reference>
<proteinExistence type="predicted"/>
<organism evidence="1 2">
    <name type="scientific">Colletotrichum incanum</name>
    <name type="common">Soybean anthracnose fungus</name>
    <dbReference type="NCBI Taxonomy" id="1573173"/>
    <lineage>
        <taxon>Eukaryota</taxon>
        <taxon>Fungi</taxon>
        <taxon>Dikarya</taxon>
        <taxon>Ascomycota</taxon>
        <taxon>Pezizomycotina</taxon>
        <taxon>Sordariomycetes</taxon>
        <taxon>Hypocreomycetidae</taxon>
        <taxon>Glomerellales</taxon>
        <taxon>Glomerellaceae</taxon>
        <taxon>Colletotrichum</taxon>
        <taxon>Colletotrichum spaethianum species complex</taxon>
    </lineage>
</organism>